<dbReference type="eggNOG" id="ENOG502ZA45">
    <property type="taxonomic scope" value="Bacteria"/>
</dbReference>
<keyword evidence="1" id="KW-0472">Membrane</keyword>
<gene>
    <name evidence="2" type="ordered locus">Clocel_2481</name>
</gene>
<dbReference type="InterPro" id="IPR008875">
    <property type="entry name" value="TraX"/>
</dbReference>
<dbReference type="Pfam" id="PF05857">
    <property type="entry name" value="TraX"/>
    <property type="match status" value="1"/>
</dbReference>
<proteinExistence type="predicted"/>
<dbReference type="OrthoDB" id="9781069at2"/>
<name>D9SQI8_CLOC7</name>
<keyword evidence="3" id="KW-1185">Reference proteome</keyword>
<feature type="transmembrane region" description="Helical" evidence="1">
    <location>
        <begin position="13"/>
        <end position="32"/>
    </location>
</feature>
<accession>D9SQI8</accession>
<feature type="transmembrane region" description="Helical" evidence="1">
    <location>
        <begin position="44"/>
        <end position="64"/>
    </location>
</feature>
<organism evidence="2 3">
    <name type="scientific">Clostridium cellulovorans (strain ATCC 35296 / DSM 3052 / OCM 3 / 743B)</name>
    <dbReference type="NCBI Taxonomy" id="573061"/>
    <lineage>
        <taxon>Bacteria</taxon>
        <taxon>Bacillati</taxon>
        <taxon>Bacillota</taxon>
        <taxon>Clostridia</taxon>
        <taxon>Eubacteriales</taxon>
        <taxon>Clostridiaceae</taxon>
        <taxon>Clostridium</taxon>
    </lineage>
</organism>
<evidence type="ECO:0000256" key="1">
    <source>
        <dbReference type="SAM" id="Phobius"/>
    </source>
</evidence>
<evidence type="ECO:0000313" key="2">
    <source>
        <dbReference type="EMBL" id="ADL52194.1"/>
    </source>
</evidence>
<dbReference type="KEGG" id="ccb:Clocel_2481"/>
<dbReference type="Proteomes" id="UP000002730">
    <property type="component" value="Chromosome"/>
</dbReference>
<feature type="transmembrane region" description="Helical" evidence="1">
    <location>
        <begin position="161"/>
        <end position="179"/>
    </location>
</feature>
<keyword evidence="1" id="KW-1133">Transmembrane helix</keyword>
<feature type="transmembrane region" description="Helical" evidence="1">
    <location>
        <begin position="213"/>
        <end position="232"/>
    </location>
</feature>
<evidence type="ECO:0000313" key="3">
    <source>
        <dbReference type="Proteomes" id="UP000002730"/>
    </source>
</evidence>
<dbReference type="EMBL" id="CP002160">
    <property type="protein sequence ID" value="ADL52194.1"/>
    <property type="molecule type" value="Genomic_DNA"/>
</dbReference>
<reference evidence="2 3" key="1">
    <citation type="submission" date="2010-08" db="EMBL/GenBank/DDBJ databases">
        <title>Complete sequence of Clostridium cellulovorans 743B.</title>
        <authorList>
            <consortium name="US DOE Joint Genome Institute"/>
            <person name="Lucas S."/>
            <person name="Copeland A."/>
            <person name="Lapidus A."/>
            <person name="Cheng J.-F."/>
            <person name="Bruce D."/>
            <person name="Goodwin L."/>
            <person name="Pitluck S."/>
            <person name="Chertkov O."/>
            <person name="Detter J.C."/>
            <person name="Han C."/>
            <person name="Tapia R."/>
            <person name="Land M."/>
            <person name="Hauser L."/>
            <person name="Chang Y.-J."/>
            <person name="Jeffries C."/>
            <person name="Kyrpides N."/>
            <person name="Ivanova N."/>
            <person name="Mikhailova N."/>
            <person name="Hemme C.L."/>
            <person name="Woyke T."/>
        </authorList>
    </citation>
    <scope>NUCLEOTIDE SEQUENCE [LARGE SCALE GENOMIC DNA]</scope>
    <source>
        <strain evidence="3">ATCC 35296 / DSM 3052 / OCM 3 / 743B</strain>
    </source>
</reference>
<sequence>MKLIQGKGISGSMIKYIAIFAMFIDHIAWAFVSTYSVQGQIMHIIGRITAPIMCYFIAEGYFYTRNVNRYALRLFTFAVISYFPFIYEVTGRMVPILYFNMIFTLFVGLMAIIIYDKIENKFFRTFLIFICCAITIYSDWMIFGVLYCVNFWKHRGDFKKQCIAFSITSIFMFLTFGFLTGMTESLFQFGVLLALPILAQYNGKRGSSQYGKWVFYFFYPVHLFIIALIKYGF</sequence>
<protein>
    <submittedName>
        <fullName evidence="2">Fimbrial assembly protein FimC, putative</fullName>
    </submittedName>
</protein>
<dbReference type="AlphaFoldDB" id="D9SQI8"/>
<dbReference type="HOGENOM" id="CLU_074054_0_0_9"/>
<feature type="transmembrane region" description="Helical" evidence="1">
    <location>
        <begin position="185"/>
        <end position="201"/>
    </location>
</feature>
<dbReference type="RefSeq" id="WP_010074709.1">
    <property type="nucleotide sequence ID" value="NC_014393.1"/>
</dbReference>
<feature type="transmembrane region" description="Helical" evidence="1">
    <location>
        <begin position="127"/>
        <end position="149"/>
    </location>
</feature>
<feature type="transmembrane region" description="Helical" evidence="1">
    <location>
        <begin position="70"/>
        <end position="89"/>
    </location>
</feature>
<feature type="transmembrane region" description="Helical" evidence="1">
    <location>
        <begin position="96"/>
        <end position="115"/>
    </location>
</feature>
<keyword evidence="1" id="KW-0812">Transmembrane</keyword>